<comment type="caution">
    <text evidence="1">The sequence shown here is derived from an EMBL/GenBank/DDBJ whole genome shotgun (WGS) entry which is preliminary data.</text>
</comment>
<gene>
    <name evidence="1" type="ORF">S01H4_13613</name>
</gene>
<sequence>MISDYALQKIAELHALGRTPKQILGALHKDRKVSGEHGVRVEINIRMIKALLPKEAKPQVDDTRRTKFTNKYSVRKK</sequence>
<evidence type="ECO:0000313" key="1">
    <source>
        <dbReference type="EMBL" id="GAG56064.1"/>
    </source>
</evidence>
<dbReference type="EMBL" id="BART01005988">
    <property type="protein sequence ID" value="GAG56064.1"/>
    <property type="molecule type" value="Genomic_DNA"/>
</dbReference>
<accession>X0YJ27</accession>
<proteinExistence type="predicted"/>
<name>X0YJ27_9ZZZZ</name>
<dbReference type="AlphaFoldDB" id="X0YJ27"/>
<protein>
    <submittedName>
        <fullName evidence="1">Uncharacterized protein</fullName>
    </submittedName>
</protein>
<organism evidence="1">
    <name type="scientific">marine sediment metagenome</name>
    <dbReference type="NCBI Taxonomy" id="412755"/>
    <lineage>
        <taxon>unclassified sequences</taxon>
        <taxon>metagenomes</taxon>
        <taxon>ecological metagenomes</taxon>
    </lineage>
</organism>
<reference evidence="1" key="1">
    <citation type="journal article" date="2014" name="Front. Microbiol.">
        <title>High frequency of phylogenetically diverse reductive dehalogenase-homologous genes in deep subseafloor sedimentary metagenomes.</title>
        <authorList>
            <person name="Kawai M."/>
            <person name="Futagami T."/>
            <person name="Toyoda A."/>
            <person name="Takaki Y."/>
            <person name="Nishi S."/>
            <person name="Hori S."/>
            <person name="Arai W."/>
            <person name="Tsubouchi T."/>
            <person name="Morono Y."/>
            <person name="Uchiyama I."/>
            <person name="Ito T."/>
            <person name="Fujiyama A."/>
            <person name="Inagaki F."/>
            <person name="Takami H."/>
        </authorList>
    </citation>
    <scope>NUCLEOTIDE SEQUENCE</scope>
    <source>
        <strain evidence="1">Expedition CK06-06</strain>
    </source>
</reference>